<dbReference type="RefSeq" id="WP_162443625.1">
    <property type="nucleotide sequence ID" value="NZ_CP048222.1"/>
</dbReference>
<feature type="domain" description="Nucleoside phosphorylase" evidence="6">
    <location>
        <begin position="23"/>
        <end position="269"/>
    </location>
</feature>
<dbReference type="GO" id="GO:0005737">
    <property type="term" value="C:cytoplasm"/>
    <property type="evidence" value="ECO:0007669"/>
    <property type="project" value="TreeGrafter"/>
</dbReference>
<evidence type="ECO:0000313" key="7">
    <source>
        <dbReference type="EMBL" id="QHT67597.1"/>
    </source>
</evidence>
<evidence type="ECO:0000256" key="3">
    <source>
        <dbReference type="ARBA" id="ARBA00022676"/>
    </source>
</evidence>
<protein>
    <recommendedName>
        <fullName evidence="5">Purine nucleoside phosphorylase</fullName>
        <ecNumber evidence="5">2.4.2.1</ecNumber>
    </recommendedName>
    <alternativeName>
        <fullName evidence="5">Inosine-guanosine phosphorylase</fullName>
    </alternativeName>
</protein>
<comment type="function">
    <text evidence="5">The purine nucleoside phosphorylases catalyze the phosphorolytic breakdown of the N-glycosidic bond in the beta-(deoxy)ribonucleoside molecules, with the formation of the corresponding free purine bases and pentose-1-phosphate.</text>
</comment>
<comment type="similarity">
    <text evidence="2 5">Belongs to the PNP/MTAP phosphorylase family.</text>
</comment>
<sequence length="271" mass="30042">MTKETYEEAVRYLQAQGITSPEVGIVLGTGLGELVRHIQIEKSIDYKQIPHFPEATVEMHKGKLIYGTIGTKKVLAMQGRFHYYEGYTMQQITFPVRVMKLLCIKYLLLSNAAGGLNLSFKKGDLVLLEDHINLQPANPLTGANIEAFGPRFPDMSQPYSLELNEKLRSIASQEDISLKQGVYISVSGPNLETRAEYRFLRLIGGDVVGMSTVPEVIVANHMNLPCAAVSVVTDECDPDHLQPVNIAEIIEVAGKADAKLSRLFIKLIEEL</sequence>
<reference evidence="7 8" key="1">
    <citation type="submission" date="2020-01" db="EMBL/GenBank/DDBJ databases">
        <authorList>
            <person name="Kim M.K."/>
        </authorList>
    </citation>
    <scope>NUCLEOTIDE SEQUENCE [LARGE SCALE GENOMIC DNA]</scope>
    <source>
        <strain evidence="7 8">172606-1</strain>
    </source>
</reference>
<dbReference type="Pfam" id="PF01048">
    <property type="entry name" value="PNP_UDP_1"/>
    <property type="match status" value="1"/>
</dbReference>
<dbReference type="GO" id="GO:0004731">
    <property type="term" value="F:purine-nucleoside phosphorylase activity"/>
    <property type="evidence" value="ECO:0007669"/>
    <property type="project" value="UniProtKB-EC"/>
</dbReference>
<gene>
    <name evidence="7" type="ORF">GXP67_13635</name>
</gene>
<evidence type="ECO:0000256" key="1">
    <source>
        <dbReference type="ARBA" id="ARBA00005058"/>
    </source>
</evidence>
<dbReference type="PANTHER" id="PTHR11904:SF9">
    <property type="entry name" value="PURINE NUCLEOSIDE PHOSPHORYLASE-RELATED"/>
    <property type="match status" value="1"/>
</dbReference>
<dbReference type="UniPathway" id="UPA00606"/>
<dbReference type="InterPro" id="IPR035994">
    <property type="entry name" value="Nucleoside_phosphorylase_sf"/>
</dbReference>
<dbReference type="KEGG" id="rhoz:GXP67_13635"/>
<dbReference type="EC" id="2.4.2.1" evidence="5"/>
<dbReference type="GO" id="GO:0009116">
    <property type="term" value="P:nucleoside metabolic process"/>
    <property type="evidence" value="ECO:0007669"/>
    <property type="project" value="InterPro"/>
</dbReference>
<evidence type="ECO:0000256" key="5">
    <source>
        <dbReference type="PIRNR" id="PIRNR000477"/>
    </source>
</evidence>
<dbReference type="EMBL" id="CP048222">
    <property type="protein sequence ID" value="QHT67597.1"/>
    <property type="molecule type" value="Genomic_DNA"/>
</dbReference>
<proteinExistence type="inferred from homology"/>
<name>A0A6C0GI21_9BACT</name>
<dbReference type="InterPro" id="IPR011270">
    <property type="entry name" value="Pur_Nuc_Pase_Ino/Guo-sp"/>
</dbReference>
<dbReference type="Proteomes" id="UP000480178">
    <property type="component" value="Chromosome"/>
</dbReference>
<dbReference type="InterPro" id="IPR011268">
    <property type="entry name" value="Purine_phosphorylase"/>
</dbReference>
<dbReference type="InterPro" id="IPR000845">
    <property type="entry name" value="Nucleoside_phosphorylase_d"/>
</dbReference>
<evidence type="ECO:0000256" key="4">
    <source>
        <dbReference type="ARBA" id="ARBA00022679"/>
    </source>
</evidence>
<accession>A0A6C0GI21</accession>
<dbReference type="NCBIfam" id="NF006054">
    <property type="entry name" value="PRK08202.1"/>
    <property type="match status" value="1"/>
</dbReference>
<dbReference type="NCBIfam" id="TIGR01700">
    <property type="entry name" value="PNPH"/>
    <property type="match status" value="1"/>
</dbReference>
<dbReference type="AlphaFoldDB" id="A0A6C0GI21"/>
<dbReference type="SUPFAM" id="SSF53167">
    <property type="entry name" value="Purine and uridine phosphorylases"/>
    <property type="match status" value="1"/>
</dbReference>
<evidence type="ECO:0000313" key="8">
    <source>
        <dbReference type="Proteomes" id="UP000480178"/>
    </source>
</evidence>
<organism evidence="7 8">
    <name type="scientific">Rhodocytophaga rosea</name>
    <dbReference type="NCBI Taxonomy" id="2704465"/>
    <lineage>
        <taxon>Bacteria</taxon>
        <taxon>Pseudomonadati</taxon>
        <taxon>Bacteroidota</taxon>
        <taxon>Cytophagia</taxon>
        <taxon>Cytophagales</taxon>
        <taxon>Rhodocytophagaceae</taxon>
        <taxon>Rhodocytophaga</taxon>
    </lineage>
</organism>
<dbReference type="PANTHER" id="PTHR11904">
    <property type="entry name" value="METHYLTHIOADENOSINE/PURINE NUCLEOSIDE PHOSPHORYLASE"/>
    <property type="match status" value="1"/>
</dbReference>
<dbReference type="NCBIfam" id="TIGR01697">
    <property type="entry name" value="PNPH-PUNA-XAPA"/>
    <property type="match status" value="1"/>
</dbReference>
<dbReference type="Gene3D" id="3.40.50.1580">
    <property type="entry name" value="Nucleoside phosphorylase domain"/>
    <property type="match status" value="1"/>
</dbReference>
<keyword evidence="8" id="KW-1185">Reference proteome</keyword>
<dbReference type="PIRSF" id="PIRSF000477">
    <property type="entry name" value="PurNPase"/>
    <property type="match status" value="1"/>
</dbReference>
<comment type="pathway">
    <text evidence="1 5">Purine metabolism; purine nucleoside salvage.</text>
</comment>
<evidence type="ECO:0000256" key="2">
    <source>
        <dbReference type="ARBA" id="ARBA00006751"/>
    </source>
</evidence>
<evidence type="ECO:0000259" key="6">
    <source>
        <dbReference type="Pfam" id="PF01048"/>
    </source>
</evidence>
<dbReference type="CDD" id="cd09009">
    <property type="entry name" value="PNP-EcPNPII_like"/>
    <property type="match status" value="1"/>
</dbReference>
<keyword evidence="4 5" id="KW-0808">Transferase</keyword>
<keyword evidence="3 5" id="KW-0328">Glycosyltransferase</keyword>